<sequence>MSLGAAAADTERDGERVEEEPYPVDVGGASDQPPWLSDDAVFKSAALCAFGPRAAVQFEGRRPATSAASPSQGLASAAISTVTPAAVGTQGGQGDAARAASAKLLPLVLVQASHDLKTCLHHAIDINTPEFVTRTSAPSPMATARPALYAPPSAGATAGRSGDPTRAELHEEYRRSKRLKAEAIEAGWCQGQPEEDAGYIPSSKKRREPSWPGERRVRRIIKLVVNDDAALPCSDATMEKRGEEGDEPHHRGRDG</sequence>
<evidence type="ECO:0000256" key="1">
    <source>
        <dbReference type="SAM" id="MobiDB-lite"/>
    </source>
</evidence>
<feature type="region of interest" description="Disordered" evidence="1">
    <location>
        <begin position="233"/>
        <end position="255"/>
    </location>
</feature>
<name>J3PI83_GAET3</name>
<dbReference type="EMBL" id="GL385404">
    <property type="protein sequence ID" value="EJT69595.1"/>
    <property type="molecule type" value="Genomic_DNA"/>
</dbReference>
<dbReference type="Proteomes" id="UP000006039">
    <property type="component" value="Unassembled WGS sequence"/>
</dbReference>
<keyword evidence="4" id="KW-1185">Reference proteome</keyword>
<dbReference type="RefSeq" id="XP_009229380.1">
    <property type="nucleotide sequence ID" value="XM_009231116.1"/>
</dbReference>
<gene>
    <name evidence="3" type="primary">20353669</name>
    <name evidence="2" type="ORF">GGTG_13211</name>
</gene>
<accession>J3PI83</accession>
<dbReference type="VEuPathDB" id="FungiDB:GGTG_13211"/>
<feature type="region of interest" description="Disordered" evidence="1">
    <location>
        <begin position="1"/>
        <end position="35"/>
    </location>
</feature>
<feature type="region of interest" description="Disordered" evidence="1">
    <location>
        <begin position="192"/>
        <end position="213"/>
    </location>
</feature>
<proteinExistence type="predicted"/>
<reference evidence="3" key="4">
    <citation type="journal article" date="2015" name="G3 (Bethesda)">
        <title>Genome sequences of three phytopathogenic species of the Magnaporthaceae family of fungi.</title>
        <authorList>
            <person name="Okagaki L.H."/>
            <person name="Nunes C.C."/>
            <person name="Sailsbery J."/>
            <person name="Clay B."/>
            <person name="Brown D."/>
            <person name="John T."/>
            <person name="Oh Y."/>
            <person name="Young N."/>
            <person name="Fitzgerald M."/>
            <person name="Haas B.J."/>
            <person name="Zeng Q."/>
            <person name="Young S."/>
            <person name="Adiconis X."/>
            <person name="Fan L."/>
            <person name="Levin J.Z."/>
            <person name="Mitchell T.K."/>
            <person name="Okubara P.A."/>
            <person name="Farman M.L."/>
            <person name="Kohn L.M."/>
            <person name="Birren B."/>
            <person name="Ma L.-J."/>
            <person name="Dean R.A."/>
        </authorList>
    </citation>
    <scope>NUCLEOTIDE SEQUENCE</scope>
    <source>
        <strain evidence="3">R3-111a-1</strain>
    </source>
</reference>
<dbReference type="GeneID" id="20353669"/>
<evidence type="ECO:0000313" key="3">
    <source>
        <dbReference type="EnsemblFungi" id="EJT69595"/>
    </source>
</evidence>
<feature type="region of interest" description="Disordered" evidence="1">
    <location>
        <begin position="145"/>
        <end position="167"/>
    </location>
</feature>
<organism evidence="2">
    <name type="scientific">Gaeumannomyces tritici (strain R3-111a-1)</name>
    <name type="common">Wheat and barley take-all root rot fungus</name>
    <name type="synonym">Gaeumannomyces graminis var. tritici</name>
    <dbReference type="NCBI Taxonomy" id="644352"/>
    <lineage>
        <taxon>Eukaryota</taxon>
        <taxon>Fungi</taxon>
        <taxon>Dikarya</taxon>
        <taxon>Ascomycota</taxon>
        <taxon>Pezizomycotina</taxon>
        <taxon>Sordariomycetes</taxon>
        <taxon>Sordariomycetidae</taxon>
        <taxon>Magnaporthales</taxon>
        <taxon>Magnaporthaceae</taxon>
        <taxon>Gaeumannomyces</taxon>
    </lineage>
</organism>
<dbReference type="EnsemblFungi" id="EJT69595">
    <property type="protein sequence ID" value="EJT69595"/>
    <property type="gene ID" value="GGTG_13211"/>
</dbReference>
<reference evidence="2" key="3">
    <citation type="submission" date="2010-09" db="EMBL/GenBank/DDBJ databases">
        <title>Annotation of Gaeumannomyces graminis var. tritici R3-111a-1.</title>
        <authorList>
            <consortium name="The Broad Institute Genome Sequencing Platform"/>
            <person name="Ma L.-J."/>
            <person name="Dead R."/>
            <person name="Young S.K."/>
            <person name="Zeng Q."/>
            <person name="Gargeya S."/>
            <person name="Fitzgerald M."/>
            <person name="Haas B."/>
            <person name="Abouelleil A."/>
            <person name="Alvarado L."/>
            <person name="Arachchi H.M."/>
            <person name="Berlin A."/>
            <person name="Brown A."/>
            <person name="Chapman S.B."/>
            <person name="Chen Z."/>
            <person name="Dunbar C."/>
            <person name="Freedman E."/>
            <person name="Gearin G."/>
            <person name="Gellesch M."/>
            <person name="Goldberg J."/>
            <person name="Griggs A."/>
            <person name="Gujja S."/>
            <person name="Heiman D."/>
            <person name="Howarth C."/>
            <person name="Larson L."/>
            <person name="Lui A."/>
            <person name="MacDonald P.J.P."/>
            <person name="Mehta T."/>
            <person name="Montmayeur A."/>
            <person name="Murphy C."/>
            <person name="Neiman D."/>
            <person name="Pearson M."/>
            <person name="Priest M."/>
            <person name="Roberts A."/>
            <person name="Saif S."/>
            <person name="Shea T."/>
            <person name="Shenoy N."/>
            <person name="Sisk P."/>
            <person name="Stolte C."/>
            <person name="Sykes S."/>
            <person name="Yandava C."/>
            <person name="Wortman J."/>
            <person name="Nusbaum C."/>
            <person name="Birren B."/>
        </authorList>
    </citation>
    <scope>NUCLEOTIDE SEQUENCE</scope>
    <source>
        <strain evidence="2">R3-111a-1</strain>
    </source>
</reference>
<feature type="compositionally biased region" description="Basic and acidic residues" evidence="1">
    <location>
        <begin position="237"/>
        <end position="255"/>
    </location>
</feature>
<reference evidence="2" key="2">
    <citation type="submission" date="2010-07" db="EMBL/GenBank/DDBJ databases">
        <authorList>
            <consortium name="The Broad Institute Genome Sequencing Platform"/>
            <consortium name="Broad Institute Genome Sequencing Center for Infectious Disease"/>
            <person name="Ma L.-J."/>
            <person name="Dead R."/>
            <person name="Young S."/>
            <person name="Zeng Q."/>
            <person name="Koehrsen M."/>
            <person name="Alvarado L."/>
            <person name="Berlin A."/>
            <person name="Chapman S.B."/>
            <person name="Chen Z."/>
            <person name="Freedman E."/>
            <person name="Gellesch M."/>
            <person name="Goldberg J."/>
            <person name="Griggs A."/>
            <person name="Gujja S."/>
            <person name="Heilman E.R."/>
            <person name="Heiman D."/>
            <person name="Hepburn T."/>
            <person name="Howarth C."/>
            <person name="Jen D."/>
            <person name="Larson L."/>
            <person name="Mehta T."/>
            <person name="Neiman D."/>
            <person name="Pearson M."/>
            <person name="Roberts A."/>
            <person name="Saif S."/>
            <person name="Shea T."/>
            <person name="Shenoy N."/>
            <person name="Sisk P."/>
            <person name="Stolte C."/>
            <person name="Sykes S."/>
            <person name="Walk T."/>
            <person name="White J."/>
            <person name="Yandava C."/>
            <person name="Haas B."/>
            <person name="Nusbaum C."/>
            <person name="Birren B."/>
        </authorList>
    </citation>
    <scope>NUCLEOTIDE SEQUENCE</scope>
    <source>
        <strain evidence="2">R3-111a-1</strain>
    </source>
</reference>
<evidence type="ECO:0000313" key="2">
    <source>
        <dbReference type="EMBL" id="EJT69595.1"/>
    </source>
</evidence>
<reference evidence="4" key="1">
    <citation type="submission" date="2010-07" db="EMBL/GenBank/DDBJ databases">
        <title>The genome sequence of Gaeumannomyces graminis var. tritici strain R3-111a-1.</title>
        <authorList>
            <consortium name="The Broad Institute Genome Sequencing Platform"/>
            <person name="Ma L.-J."/>
            <person name="Dead R."/>
            <person name="Young S."/>
            <person name="Zeng Q."/>
            <person name="Koehrsen M."/>
            <person name="Alvarado L."/>
            <person name="Berlin A."/>
            <person name="Chapman S.B."/>
            <person name="Chen Z."/>
            <person name="Freedman E."/>
            <person name="Gellesch M."/>
            <person name="Goldberg J."/>
            <person name="Griggs A."/>
            <person name="Gujja S."/>
            <person name="Heilman E.R."/>
            <person name="Heiman D."/>
            <person name="Hepburn T."/>
            <person name="Howarth C."/>
            <person name="Jen D."/>
            <person name="Larson L."/>
            <person name="Mehta T."/>
            <person name="Neiman D."/>
            <person name="Pearson M."/>
            <person name="Roberts A."/>
            <person name="Saif S."/>
            <person name="Shea T."/>
            <person name="Shenoy N."/>
            <person name="Sisk P."/>
            <person name="Stolte C."/>
            <person name="Sykes S."/>
            <person name="Walk T."/>
            <person name="White J."/>
            <person name="Yandava C."/>
            <person name="Haas B."/>
            <person name="Nusbaum C."/>
            <person name="Birren B."/>
        </authorList>
    </citation>
    <scope>NUCLEOTIDE SEQUENCE [LARGE SCALE GENOMIC DNA]</scope>
    <source>
        <strain evidence="4">R3-111a-1</strain>
    </source>
</reference>
<evidence type="ECO:0000313" key="4">
    <source>
        <dbReference type="Proteomes" id="UP000006039"/>
    </source>
</evidence>
<dbReference type="HOGENOM" id="CLU_1090064_0_0_1"/>
<reference evidence="3" key="5">
    <citation type="submission" date="2018-04" db="UniProtKB">
        <authorList>
            <consortium name="EnsemblFungi"/>
        </authorList>
    </citation>
    <scope>IDENTIFICATION</scope>
    <source>
        <strain evidence="3">R3-111a-1</strain>
    </source>
</reference>
<protein>
    <submittedName>
        <fullName evidence="2 3">Uncharacterized protein</fullName>
    </submittedName>
</protein>
<dbReference type="AlphaFoldDB" id="J3PI83"/>